<evidence type="ECO:0000256" key="1">
    <source>
        <dbReference type="ARBA" id="ARBA00000085"/>
    </source>
</evidence>
<evidence type="ECO:0000313" key="8">
    <source>
        <dbReference type="EMBL" id="WMT07281.1"/>
    </source>
</evidence>
<dbReference type="SMART" id="SM00387">
    <property type="entry name" value="HATPase_c"/>
    <property type="match status" value="1"/>
</dbReference>
<dbReference type="Gene3D" id="3.30.450.20">
    <property type="entry name" value="PAS domain"/>
    <property type="match status" value="1"/>
</dbReference>
<dbReference type="CDD" id="cd00082">
    <property type="entry name" value="HisKA"/>
    <property type="match status" value="1"/>
</dbReference>
<dbReference type="GO" id="GO:0000155">
    <property type="term" value="F:phosphorelay sensor kinase activity"/>
    <property type="evidence" value="ECO:0007669"/>
    <property type="project" value="InterPro"/>
</dbReference>
<dbReference type="InterPro" id="IPR013656">
    <property type="entry name" value="PAS_4"/>
</dbReference>
<dbReference type="PROSITE" id="PS50109">
    <property type="entry name" value="HIS_KIN"/>
    <property type="match status" value="1"/>
</dbReference>
<keyword evidence="5 8" id="KW-0418">Kinase</keyword>
<gene>
    <name evidence="8" type="ORF">NP511_18060</name>
</gene>
<protein>
    <recommendedName>
        <fullName evidence="2">histidine kinase</fullName>
        <ecNumber evidence="2">2.7.13.3</ecNumber>
    </recommendedName>
</protein>
<dbReference type="InterPro" id="IPR004358">
    <property type="entry name" value="Sig_transdc_His_kin-like_C"/>
</dbReference>
<dbReference type="PANTHER" id="PTHR43711:SF1">
    <property type="entry name" value="HISTIDINE KINASE 1"/>
    <property type="match status" value="1"/>
</dbReference>
<proteinExistence type="predicted"/>
<dbReference type="InterPro" id="IPR003594">
    <property type="entry name" value="HATPase_dom"/>
</dbReference>
<dbReference type="Proteomes" id="UP001224926">
    <property type="component" value="Chromosome"/>
</dbReference>
<accession>A0AAF0PA66</accession>
<evidence type="ECO:0000256" key="6">
    <source>
        <dbReference type="ARBA" id="ARBA00023012"/>
    </source>
</evidence>
<keyword evidence="3" id="KW-0597">Phosphoprotein</keyword>
<dbReference type="EC" id="2.7.13.3" evidence="2"/>
<reference evidence="8 9" key="1">
    <citation type="submission" date="2022-07" db="EMBL/GenBank/DDBJ databases">
        <title>Two temperate virus in Haloterrigena jeotgali A29.</title>
        <authorList>
            <person name="Deng X."/>
        </authorList>
    </citation>
    <scope>NUCLEOTIDE SEQUENCE [LARGE SCALE GENOMIC DNA]</scope>
    <source>
        <strain evidence="8 9">A29</strain>
    </source>
</reference>
<dbReference type="PRINTS" id="PR00344">
    <property type="entry name" value="BCTRLSENSOR"/>
</dbReference>
<keyword evidence="9" id="KW-1185">Reference proteome</keyword>
<name>A0AAF0PA66_9EURY</name>
<dbReference type="Gene3D" id="1.10.287.130">
    <property type="match status" value="1"/>
</dbReference>
<dbReference type="Pfam" id="PF02518">
    <property type="entry name" value="HATPase_c"/>
    <property type="match status" value="1"/>
</dbReference>
<dbReference type="EMBL" id="CP101873">
    <property type="protein sequence ID" value="WMT07281.1"/>
    <property type="molecule type" value="Genomic_DNA"/>
</dbReference>
<feature type="domain" description="Histidine kinase" evidence="7">
    <location>
        <begin position="122"/>
        <end position="312"/>
    </location>
</feature>
<dbReference type="Pfam" id="PF00512">
    <property type="entry name" value="HisKA"/>
    <property type="match status" value="1"/>
</dbReference>
<dbReference type="InterPro" id="IPR035965">
    <property type="entry name" value="PAS-like_dom_sf"/>
</dbReference>
<comment type="catalytic activity">
    <reaction evidence="1">
        <text>ATP + protein L-histidine = ADP + protein N-phospho-L-histidine.</text>
        <dbReference type="EC" id="2.7.13.3"/>
    </reaction>
</comment>
<dbReference type="Pfam" id="PF08448">
    <property type="entry name" value="PAS_4"/>
    <property type="match status" value="1"/>
</dbReference>
<keyword evidence="4" id="KW-0808">Transferase</keyword>
<dbReference type="PANTHER" id="PTHR43711">
    <property type="entry name" value="TWO-COMPONENT HISTIDINE KINASE"/>
    <property type="match status" value="1"/>
</dbReference>
<dbReference type="InterPro" id="IPR050736">
    <property type="entry name" value="Sensor_HK_Regulatory"/>
</dbReference>
<evidence type="ECO:0000259" key="7">
    <source>
        <dbReference type="PROSITE" id="PS50109"/>
    </source>
</evidence>
<dbReference type="AlphaFoldDB" id="A0AAF0PA66"/>
<dbReference type="InterPro" id="IPR036097">
    <property type="entry name" value="HisK_dim/P_sf"/>
</dbReference>
<dbReference type="SUPFAM" id="SSF55785">
    <property type="entry name" value="PYP-like sensor domain (PAS domain)"/>
    <property type="match status" value="1"/>
</dbReference>
<evidence type="ECO:0000256" key="4">
    <source>
        <dbReference type="ARBA" id="ARBA00022679"/>
    </source>
</evidence>
<evidence type="ECO:0000256" key="3">
    <source>
        <dbReference type="ARBA" id="ARBA00022553"/>
    </source>
</evidence>
<sequence>MDNFPNGVLVLFDADLYYRIVGPETLPFSGRTAADMAGKQLYDLFPEETATELEPKLEATIDGEPRSFDIEFKGMTHHVETKPVHIDSEPYGVLVTQDVTNVRQTAEVLEQQNERLDQFASMVSHDLRNPLSIAYGELELYRETTEDTHLDEVKNALGRIEDLIVDLTALAQANTLSEEYEPVSLTAVAEDAWELINTRSASLETEEDVIVGDRSQLQALFENLFRNAVGHGGEDVTVRVGPVDEGFYVEDTGDGIPPEKRDHVFEHGFTTGYGGSGVGLTIVKRIAADHDLEVSISESSEGGARFEFQTAQ</sequence>
<evidence type="ECO:0000313" key="9">
    <source>
        <dbReference type="Proteomes" id="UP001224926"/>
    </source>
</evidence>
<dbReference type="Gene3D" id="3.30.565.10">
    <property type="entry name" value="Histidine kinase-like ATPase, C-terminal domain"/>
    <property type="match status" value="1"/>
</dbReference>
<keyword evidence="6" id="KW-0902">Two-component regulatory system</keyword>
<dbReference type="InterPro" id="IPR036890">
    <property type="entry name" value="HATPase_C_sf"/>
</dbReference>
<dbReference type="SMART" id="SM00388">
    <property type="entry name" value="HisKA"/>
    <property type="match status" value="1"/>
</dbReference>
<dbReference type="RefSeq" id="WP_136396911.1">
    <property type="nucleotide sequence ID" value="NZ_CP101873.1"/>
</dbReference>
<dbReference type="SUPFAM" id="SSF55874">
    <property type="entry name" value="ATPase domain of HSP90 chaperone/DNA topoisomerase II/histidine kinase"/>
    <property type="match status" value="1"/>
</dbReference>
<evidence type="ECO:0000256" key="2">
    <source>
        <dbReference type="ARBA" id="ARBA00012438"/>
    </source>
</evidence>
<evidence type="ECO:0000256" key="5">
    <source>
        <dbReference type="ARBA" id="ARBA00022777"/>
    </source>
</evidence>
<organism evidence="8 9">
    <name type="scientific">Natrinema thermotolerans</name>
    <dbReference type="NCBI Taxonomy" id="121872"/>
    <lineage>
        <taxon>Archaea</taxon>
        <taxon>Methanobacteriati</taxon>
        <taxon>Methanobacteriota</taxon>
        <taxon>Stenosarchaea group</taxon>
        <taxon>Halobacteria</taxon>
        <taxon>Halobacteriales</taxon>
        <taxon>Natrialbaceae</taxon>
        <taxon>Natrinema</taxon>
    </lineage>
</organism>
<dbReference type="SUPFAM" id="SSF47384">
    <property type="entry name" value="Homodimeric domain of signal transducing histidine kinase"/>
    <property type="match status" value="1"/>
</dbReference>
<dbReference type="GeneID" id="39864370"/>
<dbReference type="InterPro" id="IPR003661">
    <property type="entry name" value="HisK_dim/P_dom"/>
</dbReference>
<dbReference type="InterPro" id="IPR005467">
    <property type="entry name" value="His_kinase_dom"/>
</dbReference>